<evidence type="ECO:0000313" key="2">
    <source>
        <dbReference type="Proteomes" id="UP000254925"/>
    </source>
</evidence>
<dbReference type="Pfam" id="PF09998">
    <property type="entry name" value="DUF2239"/>
    <property type="match status" value="1"/>
</dbReference>
<sequence>MTAPSPLTYSAFRGPSLLARDTLPAVALAVKRASKADPTQTILIFDDATGQQIDLDLRGDDEAILARLAPTGIEAAPPAAPRGRGRPKLGVTAREVTLLPRQWEWLGAQPGGASATLRRLVDEARRKDAQSGRSARNAAYAFMAAMAGNLPGFEEASRALFANDRDRFEALVATWPGDVRIHTIRMAFGPRDE</sequence>
<keyword evidence="2" id="KW-1185">Reference proteome</keyword>
<organism evidence="1 2">
    <name type="scientific">Microvirga subterranea</name>
    <dbReference type="NCBI Taxonomy" id="186651"/>
    <lineage>
        <taxon>Bacteria</taxon>
        <taxon>Pseudomonadati</taxon>
        <taxon>Pseudomonadota</taxon>
        <taxon>Alphaproteobacteria</taxon>
        <taxon>Hyphomicrobiales</taxon>
        <taxon>Methylobacteriaceae</taxon>
        <taxon>Microvirga</taxon>
    </lineage>
</organism>
<protein>
    <recommendedName>
        <fullName evidence="3">DUF2239 family protein</fullName>
    </recommendedName>
</protein>
<gene>
    <name evidence="1" type="ORF">DES45_106358</name>
</gene>
<name>A0A370HIT6_9HYPH</name>
<reference evidence="1 2" key="1">
    <citation type="submission" date="2018-07" db="EMBL/GenBank/DDBJ databases">
        <title>Genomic Encyclopedia of Type Strains, Phase IV (KMG-IV): sequencing the most valuable type-strain genomes for metagenomic binning, comparative biology and taxonomic classification.</title>
        <authorList>
            <person name="Goeker M."/>
        </authorList>
    </citation>
    <scope>NUCLEOTIDE SEQUENCE [LARGE SCALE GENOMIC DNA]</scope>
    <source>
        <strain evidence="1 2">DSM 14364</strain>
    </source>
</reference>
<dbReference type="Proteomes" id="UP000254925">
    <property type="component" value="Unassembled WGS sequence"/>
</dbReference>
<dbReference type="OrthoDB" id="282960at2"/>
<accession>A0A370HIT6</accession>
<evidence type="ECO:0008006" key="3">
    <source>
        <dbReference type="Google" id="ProtNLM"/>
    </source>
</evidence>
<evidence type="ECO:0000313" key="1">
    <source>
        <dbReference type="EMBL" id="RDI58044.1"/>
    </source>
</evidence>
<proteinExistence type="predicted"/>
<dbReference type="RefSeq" id="WP_114771255.1">
    <property type="nucleotide sequence ID" value="NZ_QQBB01000006.1"/>
</dbReference>
<dbReference type="EMBL" id="QQBB01000006">
    <property type="protein sequence ID" value="RDI58044.1"/>
    <property type="molecule type" value="Genomic_DNA"/>
</dbReference>
<dbReference type="InterPro" id="IPR018715">
    <property type="entry name" value="DUF2239"/>
</dbReference>
<comment type="caution">
    <text evidence="1">The sequence shown here is derived from an EMBL/GenBank/DDBJ whole genome shotgun (WGS) entry which is preliminary data.</text>
</comment>
<dbReference type="AlphaFoldDB" id="A0A370HIT6"/>